<dbReference type="EMBL" id="HACA01030661">
    <property type="protein sequence ID" value="CDW48022.1"/>
    <property type="molecule type" value="Transcribed_RNA"/>
</dbReference>
<name>A0A0K2VCX8_LEPSM</name>
<evidence type="ECO:0000313" key="1">
    <source>
        <dbReference type="EMBL" id="CDW48022.1"/>
    </source>
</evidence>
<organism evidence="1">
    <name type="scientific">Lepeophtheirus salmonis</name>
    <name type="common">Salmon louse</name>
    <name type="synonym">Caligus salmonis</name>
    <dbReference type="NCBI Taxonomy" id="72036"/>
    <lineage>
        <taxon>Eukaryota</taxon>
        <taxon>Metazoa</taxon>
        <taxon>Ecdysozoa</taxon>
        <taxon>Arthropoda</taxon>
        <taxon>Crustacea</taxon>
        <taxon>Multicrustacea</taxon>
        <taxon>Hexanauplia</taxon>
        <taxon>Copepoda</taxon>
        <taxon>Siphonostomatoida</taxon>
        <taxon>Caligidae</taxon>
        <taxon>Lepeophtheirus</taxon>
    </lineage>
</organism>
<protein>
    <submittedName>
        <fullName evidence="1">Uncharacterized protein</fullName>
    </submittedName>
</protein>
<reference evidence="1" key="1">
    <citation type="submission" date="2014-05" db="EMBL/GenBank/DDBJ databases">
        <authorList>
            <person name="Chronopoulou M."/>
        </authorList>
    </citation>
    <scope>NUCLEOTIDE SEQUENCE</scope>
    <source>
        <tissue evidence="1">Whole organism</tissue>
    </source>
</reference>
<proteinExistence type="predicted"/>
<accession>A0A0K2VCX8</accession>
<dbReference type="AlphaFoldDB" id="A0A0K2VCX8"/>
<sequence length="72" mass="8169">MSIHQSSVSLNRKASVFQAEIITVPQSVVVTLLKQDKPYKTRNNSIEFSIGNCCYSKHVIQKVIQVRSAKKY</sequence>